<accession>A0A101LTX8</accession>
<evidence type="ECO:0000313" key="1">
    <source>
        <dbReference type="EMBL" id="KUM45284.1"/>
    </source>
</evidence>
<sequence length="68" mass="7435">MIDRGVLIHYIIIYEHTRGILGDVIEAYRVSFLSLQSSPLNASSPVGRAVLPHPLLPAFSKFSISGGR</sequence>
<geneLocation type="mitochondrion" evidence="1"/>
<protein>
    <submittedName>
        <fullName evidence="1">Uncharacterized protein</fullName>
    </submittedName>
</protein>
<comment type="caution">
    <text evidence="1">The sequence shown here is derived from an EMBL/GenBank/DDBJ whole genome shotgun (WGS) entry which is preliminary data.</text>
</comment>
<gene>
    <name evidence="1" type="ORF">ABT39_MTgene3457</name>
</gene>
<keyword evidence="1" id="KW-0496">Mitochondrion</keyword>
<dbReference type="AlphaFoldDB" id="A0A101LTX8"/>
<reference evidence="1" key="1">
    <citation type="journal article" date="2015" name="Genome Biol. Evol.">
        <title>Organellar Genomes of White Spruce (Picea glauca): Assembly and Annotation.</title>
        <authorList>
            <person name="Jackman S.D."/>
            <person name="Warren R.L."/>
            <person name="Gibb E.A."/>
            <person name="Vandervalk B.P."/>
            <person name="Mohamadi H."/>
            <person name="Chu J."/>
            <person name="Raymond A."/>
            <person name="Pleasance S."/>
            <person name="Coope R."/>
            <person name="Wildung M.R."/>
            <person name="Ritland C.E."/>
            <person name="Bousquet J."/>
            <person name="Jones S.J."/>
            <person name="Bohlmann J."/>
            <person name="Birol I."/>
        </authorList>
    </citation>
    <scope>NUCLEOTIDE SEQUENCE [LARGE SCALE GENOMIC DNA]</scope>
    <source>
        <tissue evidence="1">Flushing bud</tissue>
    </source>
</reference>
<proteinExistence type="predicted"/>
<dbReference type="EMBL" id="LKAM01000021">
    <property type="protein sequence ID" value="KUM45284.1"/>
    <property type="molecule type" value="Genomic_DNA"/>
</dbReference>
<name>A0A101LTX8_PICGL</name>
<organism evidence="1">
    <name type="scientific">Picea glauca</name>
    <name type="common">White spruce</name>
    <name type="synonym">Pinus glauca</name>
    <dbReference type="NCBI Taxonomy" id="3330"/>
    <lineage>
        <taxon>Eukaryota</taxon>
        <taxon>Viridiplantae</taxon>
        <taxon>Streptophyta</taxon>
        <taxon>Embryophyta</taxon>
        <taxon>Tracheophyta</taxon>
        <taxon>Spermatophyta</taxon>
        <taxon>Pinopsida</taxon>
        <taxon>Pinidae</taxon>
        <taxon>Conifers I</taxon>
        <taxon>Pinales</taxon>
        <taxon>Pinaceae</taxon>
        <taxon>Picea</taxon>
    </lineage>
</organism>